<dbReference type="PANTHER" id="PTHR23501">
    <property type="entry name" value="MAJOR FACILITATOR SUPERFAMILY"/>
    <property type="match status" value="1"/>
</dbReference>
<reference evidence="8" key="1">
    <citation type="journal article" date="2019" name="Int. J. Syst. Evol. Microbiol.">
        <title>The Global Catalogue of Microorganisms (GCM) 10K type strain sequencing project: providing services to taxonomists for standard genome sequencing and annotation.</title>
        <authorList>
            <consortium name="The Broad Institute Genomics Platform"/>
            <consortium name="The Broad Institute Genome Sequencing Center for Infectious Disease"/>
            <person name="Wu L."/>
            <person name="Ma J."/>
        </authorList>
    </citation>
    <scope>NUCLEOTIDE SEQUENCE [LARGE SCALE GENOMIC DNA]</scope>
    <source>
        <strain evidence="8">JCM 30331</strain>
    </source>
</reference>
<dbReference type="EMBL" id="BMPP01000003">
    <property type="protein sequence ID" value="GGK18252.1"/>
    <property type="molecule type" value="Genomic_DNA"/>
</dbReference>
<dbReference type="SUPFAM" id="SSF103473">
    <property type="entry name" value="MFS general substrate transporter"/>
    <property type="match status" value="1"/>
</dbReference>
<feature type="transmembrane region" description="Helical" evidence="5">
    <location>
        <begin position="144"/>
        <end position="163"/>
    </location>
</feature>
<feature type="transmembrane region" description="Helical" evidence="5">
    <location>
        <begin position="370"/>
        <end position="395"/>
    </location>
</feature>
<dbReference type="Gene3D" id="1.20.1720.10">
    <property type="entry name" value="Multidrug resistance protein D"/>
    <property type="match status" value="1"/>
</dbReference>
<gene>
    <name evidence="7" type="ORF">GCM10008955_09620</name>
</gene>
<evidence type="ECO:0000256" key="1">
    <source>
        <dbReference type="ARBA" id="ARBA00004141"/>
    </source>
</evidence>
<dbReference type="InterPro" id="IPR036259">
    <property type="entry name" value="MFS_trans_sf"/>
</dbReference>
<evidence type="ECO:0000256" key="2">
    <source>
        <dbReference type="ARBA" id="ARBA00022692"/>
    </source>
</evidence>
<feature type="transmembrane region" description="Helical" evidence="5">
    <location>
        <begin position="346"/>
        <end position="364"/>
    </location>
</feature>
<evidence type="ECO:0000259" key="6">
    <source>
        <dbReference type="PROSITE" id="PS50850"/>
    </source>
</evidence>
<evidence type="ECO:0000313" key="7">
    <source>
        <dbReference type="EMBL" id="GGK18252.1"/>
    </source>
</evidence>
<evidence type="ECO:0000256" key="5">
    <source>
        <dbReference type="SAM" id="Phobius"/>
    </source>
</evidence>
<dbReference type="Pfam" id="PF07690">
    <property type="entry name" value="MFS_1"/>
    <property type="match status" value="1"/>
</dbReference>
<evidence type="ECO:0000256" key="3">
    <source>
        <dbReference type="ARBA" id="ARBA00022989"/>
    </source>
</evidence>
<comment type="subcellular location">
    <subcellularLocation>
        <location evidence="1">Membrane</location>
        <topology evidence="1">Multi-pass membrane protein</topology>
    </subcellularLocation>
</comment>
<comment type="caution">
    <text evidence="7">The sequence shown here is derived from an EMBL/GenBank/DDBJ whole genome shotgun (WGS) entry which is preliminary data.</text>
</comment>
<dbReference type="Proteomes" id="UP000647587">
    <property type="component" value="Unassembled WGS sequence"/>
</dbReference>
<organism evidence="7 8">
    <name type="scientific">Deinococcus malanensis</name>
    <dbReference type="NCBI Taxonomy" id="1706855"/>
    <lineage>
        <taxon>Bacteria</taxon>
        <taxon>Thermotogati</taxon>
        <taxon>Deinococcota</taxon>
        <taxon>Deinococci</taxon>
        <taxon>Deinococcales</taxon>
        <taxon>Deinococcaceae</taxon>
        <taxon>Deinococcus</taxon>
    </lineage>
</organism>
<dbReference type="InterPro" id="IPR011701">
    <property type="entry name" value="MFS"/>
</dbReference>
<keyword evidence="2 5" id="KW-0812">Transmembrane</keyword>
<feature type="transmembrane region" description="Helical" evidence="5">
    <location>
        <begin position="407"/>
        <end position="429"/>
    </location>
</feature>
<sequence length="463" mass="47323">MGPVTLTRTSPADVEAPPQALSIGLLLVILIVAFEAMAVSTVLPRVAGQLQGLSWYGWASSAFLLASLFGAVVSGMLADRRGLALGAAASLGVFAAGLLVSGLAPDMPAFVLGRFIQGLGAGGLGALPFAVITARYPEAARARMLAAVSSAWLLPALVGPLLASLMTEHWSWRSVFWGLVPVLALAGPLCVLPLRTKAPASANEPSGHPDHSGHSRTLWPALALTVSAGALIEGLRRADLLGLAMVVAGLAGTLLSARPLFPKGMGRLARGLPSALVLRGFAAFAVLGANAFLPLALHELRGLSLTQAGVLLSVGGVAWTVGSWVTDRLERRSGPESRPARIRTGLVLISLGLGVTALAAMGVWPLWTAYVGWCVTALSMGVAYNANSLLALASVPAAGAGRLSGQLANIEVLMVALAAGASGALLARVPSLPTAFALAFGLVLLGSLVPWVAATRLRQESQC</sequence>
<evidence type="ECO:0000256" key="4">
    <source>
        <dbReference type="ARBA" id="ARBA00023136"/>
    </source>
</evidence>
<feature type="transmembrane region" description="Helical" evidence="5">
    <location>
        <begin position="273"/>
        <end position="293"/>
    </location>
</feature>
<dbReference type="PROSITE" id="PS50850">
    <property type="entry name" value="MFS"/>
    <property type="match status" value="1"/>
</dbReference>
<dbReference type="RefSeq" id="WP_189005078.1">
    <property type="nucleotide sequence ID" value="NZ_BMPP01000003.1"/>
</dbReference>
<feature type="transmembrane region" description="Helical" evidence="5">
    <location>
        <begin position="305"/>
        <end position="325"/>
    </location>
</feature>
<feature type="transmembrane region" description="Helical" evidence="5">
    <location>
        <begin position="435"/>
        <end position="454"/>
    </location>
</feature>
<name>A0ABQ2ESD4_9DEIO</name>
<proteinExistence type="predicted"/>
<protein>
    <submittedName>
        <fullName evidence="7">MFS transporter</fullName>
    </submittedName>
</protein>
<feature type="transmembrane region" description="Helical" evidence="5">
    <location>
        <begin position="241"/>
        <end position="261"/>
    </location>
</feature>
<keyword evidence="4 5" id="KW-0472">Membrane</keyword>
<keyword evidence="3 5" id="KW-1133">Transmembrane helix</keyword>
<feature type="transmembrane region" description="Helical" evidence="5">
    <location>
        <begin position="55"/>
        <end position="77"/>
    </location>
</feature>
<feature type="transmembrane region" description="Helical" evidence="5">
    <location>
        <begin position="110"/>
        <end position="132"/>
    </location>
</feature>
<dbReference type="Gene3D" id="1.20.1250.20">
    <property type="entry name" value="MFS general substrate transporter like domains"/>
    <property type="match status" value="1"/>
</dbReference>
<dbReference type="InterPro" id="IPR020846">
    <property type="entry name" value="MFS_dom"/>
</dbReference>
<feature type="transmembrane region" description="Helical" evidence="5">
    <location>
        <begin position="84"/>
        <end position="104"/>
    </location>
</feature>
<evidence type="ECO:0000313" key="8">
    <source>
        <dbReference type="Proteomes" id="UP000647587"/>
    </source>
</evidence>
<keyword evidence="8" id="KW-1185">Reference proteome</keyword>
<accession>A0ABQ2ESD4</accession>
<dbReference type="PANTHER" id="PTHR23501:SF154">
    <property type="entry name" value="MULTIDRUG-EFFLUX TRANSPORTER RV1634-RELATED"/>
    <property type="match status" value="1"/>
</dbReference>
<feature type="domain" description="Major facilitator superfamily (MFS) profile" evidence="6">
    <location>
        <begin position="21"/>
        <end position="458"/>
    </location>
</feature>
<feature type="transmembrane region" description="Helical" evidence="5">
    <location>
        <begin position="20"/>
        <end position="43"/>
    </location>
</feature>